<dbReference type="InterPro" id="IPR019826">
    <property type="entry name" value="Carboxylesterase_B_AS"/>
</dbReference>
<feature type="domain" description="Carboxylesterase type B" evidence="6">
    <location>
        <begin position="16"/>
        <end position="384"/>
    </location>
</feature>
<evidence type="ECO:0000259" key="6">
    <source>
        <dbReference type="Pfam" id="PF00135"/>
    </source>
</evidence>
<evidence type="ECO:0000313" key="8">
    <source>
        <dbReference type="EMBL" id="CAJ0584297.1"/>
    </source>
</evidence>
<dbReference type="GO" id="GO:0052689">
    <property type="term" value="F:carboxylic ester hydrolase activity"/>
    <property type="evidence" value="ECO:0007669"/>
    <property type="project" value="UniProtKB-KW"/>
</dbReference>
<keyword evidence="2" id="KW-0719">Serine esterase</keyword>
<comment type="similarity">
    <text evidence="1 4">Belongs to the type-B carboxylesterase/lipase family.</text>
</comment>
<dbReference type="EMBL" id="CATQJA010002691">
    <property type="protein sequence ID" value="CAJ0584297.1"/>
    <property type="molecule type" value="Genomic_DNA"/>
</dbReference>
<evidence type="ECO:0000256" key="4">
    <source>
        <dbReference type="RuleBase" id="RU361235"/>
    </source>
</evidence>
<dbReference type="PROSITE" id="PS00122">
    <property type="entry name" value="CARBOXYLESTERASE_B_1"/>
    <property type="match status" value="1"/>
</dbReference>
<evidence type="ECO:0000256" key="2">
    <source>
        <dbReference type="ARBA" id="ARBA00022487"/>
    </source>
</evidence>
<dbReference type="Pfam" id="PF00135">
    <property type="entry name" value="COesterase"/>
    <property type="match status" value="2"/>
</dbReference>
<evidence type="ECO:0000313" key="9">
    <source>
        <dbReference type="Proteomes" id="UP001177023"/>
    </source>
</evidence>
<dbReference type="EMBL" id="CATQJA010002657">
    <property type="protein sequence ID" value="CAJ0579697.1"/>
    <property type="molecule type" value="Genomic_DNA"/>
</dbReference>
<gene>
    <name evidence="7" type="ORF">MSPICULIGERA_LOCUS17905</name>
    <name evidence="8" type="ORF">MSPICULIGERA_LOCUS22356</name>
</gene>
<dbReference type="PROSITE" id="PS00941">
    <property type="entry name" value="CARBOXYLESTERASE_B_2"/>
    <property type="match status" value="1"/>
</dbReference>
<evidence type="ECO:0000256" key="1">
    <source>
        <dbReference type="ARBA" id="ARBA00005964"/>
    </source>
</evidence>
<feature type="region of interest" description="Disordered" evidence="5">
    <location>
        <begin position="535"/>
        <end position="563"/>
    </location>
</feature>
<dbReference type="Gene3D" id="3.40.50.1820">
    <property type="entry name" value="alpha/beta hydrolase"/>
    <property type="match status" value="2"/>
</dbReference>
<feature type="domain" description="Carboxylesterase type B" evidence="6">
    <location>
        <begin position="411"/>
        <end position="489"/>
    </location>
</feature>
<dbReference type="InterPro" id="IPR002018">
    <property type="entry name" value="CarbesteraseB"/>
</dbReference>
<feature type="non-terminal residue" evidence="7">
    <location>
        <position position="1"/>
    </location>
</feature>
<dbReference type="Proteomes" id="UP001177023">
    <property type="component" value="Unassembled WGS sequence"/>
</dbReference>
<dbReference type="AlphaFoldDB" id="A0AA36D263"/>
<evidence type="ECO:0000256" key="3">
    <source>
        <dbReference type="ARBA" id="ARBA00022801"/>
    </source>
</evidence>
<reference evidence="7" key="1">
    <citation type="submission" date="2023-06" db="EMBL/GenBank/DDBJ databases">
        <authorList>
            <person name="Delattre M."/>
        </authorList>
    </citation>
    <scope>NUCLEOTIDE SEQUENCE</scope>
    <source>
        <strain evidence="7">AF72</strain>
    </source>
</reference>
<dbReference type="EC" id="3.1.1.-" evidence="4"/>
<name>A0AA36D263_9BILA</name>
<organism evidence="7 9">
    <name type="scientific">Mesorhabditis spiculigera</name>
    <dbReference type="NCBI Taxonomy" id="96644"/>
    <lineage>
        <taxon>Eukaryota</taxon>
        <taxon>Metazoa</taxon>
        <taxon>Ecdysozoa</taxon>
        <taxon>Nematoda</taxon>
        <taxon>Chromadorea</taxon>
        <taxon>Rhabditida</taxon>
        <taxon>Rhabditina</taxon>
        <taxon>Rhabditomorpha</taxon>
        <taxon>Rhabditoidea</taxon>
        <taxon>Rhabditidae</taxon>
        <taxon>Mesorhabditinae</taxon>
        <taxon>Mesorhabditis</taxon>
    </lineage>
</organism>
<dbReference type="InterPro" id="IPR029058">
    <property type="entry name" value="AB_hydrolase_fold"/>
</dbReference>
<protein>
    <recommendedName>
        <fullName evidence="4">Carboxylic ester hydrolase</fullName>
        <ecNumber evidence="4">3.1.1.-</ecNumber>
    </recommendedName>
</protein>
<dbReference type="SUPFAM" id="SSF53474">
    <property type="entry name" value="alpha/beta-Hydrolases"/>
    <property type="match status" value="1"/>
</dbReference>
<evidence type="ECO:0000313" key="7">
    <source>
        <dbReference type="EMBL" id="CAJ0579697.1"/>
    </source>
</evidence>
<dbReference type="PANTHER" id="PTHR44590:SF4">
    <property type="entry name" value="CARBOXYLIC ESTER HYDROLASE"/>
    <property type="match status" value="1"/>
</dbReference>
<sequence>MGAGSSLVSRREILPAPEVVTKKGTVQGRRIHYKNGPVADIYLGIPYAKPPVGPLRFKRPVAPDGWHNTLSCRSYRRRAIQVIPAWEPLVSRLPATSEDCLYLNVFTPKFEAGKKYPVFFYIHGGALLMDSPARIPPEGICRQFVAQGVIVVTVCYRLGFLGFFSTGDEACPGNMGHLDQAEALKWTSENINLFGGDPSEITVGGQSAGAVSTDLLSISPLTRHLFNKKIVMGGSSFVFWATSRVKETVDFCKEKAMELGWQPKGNYASPVEEHQAMMEFLRSLPAKKFGCTFLHYKPLLKKLKMPQVAVLDGYFLPKPVERLRLEAPDMATICGVAEYEGLLFVAIKTLGLSKKSFQLLMSNLVHDQDEVQMKQTLDLLIETYKKDGIPEKLNLLYPPRRRYGIIGVRFPFHGATHASELPYLLRQQAFYSNTAFSKKEKILAALTSDYFSSFVKFGDPNRHGNAFHPQWPAISPTSRQMMCMRPNPATKPAEQFFGKRFTVAKEYGYIMKMWNDDAVEEAVEKVVEAVVEAAAEQPEAHAKHQPAPKQLAPLKSSRLPDVN</sequence>
<dbReference type="PANTHER" id="PTHR44590">
    <property type="entry name" value="CARBOXYLIC ESTER HYDROLASE-RELATED"/>
    <property type="match status" value="1"/>
</dbReference>
<comment type="caution">
    <text evidence="7">The sequence shown here is derived from an EMBL/GenBank/DDBJ whole genome shotgun (WGS) entry which is preliminary data.</text>
</comment>
<evidence type="ECO:0000256" key="5">
    <source>
        <dbReference type="SAM" id="MobiDB-lite"/>
    </source>
</evidence>
<keyword evidence="9" id="KW-1185">Reference proteome</keyword>
<dbReference type="InterPro" id="IPR019819">
    <property type="entry name" value="Carboxylesterase_B_CS"/>
</dbReference>
<proteinExistence type="inferred from homology"/>
<accession>A0AA36D263</accession>
<keyword evidence="3 4" id="KW-0378">Hydrolase</keyword>